<name>W5JLB0_ANODA</name>
<feature type="compositionally biased region" description="Polar residues" evidence="6">
    <location>
        <begin position="668"/>
        <end position="681"/>
    </location>
</feature>
<dbReference type="CDD" id="cd04107">
    <property type="entry name" value="Rab32_Rab38"/>
    <property type="match status" value="1"/>
</dbReference>
<evidence type="ECO:0000313" key="8">
    <source>
        <dbReference type="EnsemblMetazoa" id="ADAC004728-PA"/>
    </source>
</evidence>
<dbReference type="InterPro" id="IPR027417">
    <property type="entry name" value="P-loop_NTPase"/>
</dbReference>
<dbReference type="GO" id="GO:0008333">
    <property type="term" value="P:endosome to lysosome transport"/>
    <property type="evidence" value="ECO:0007669"/>
    <property type="project" value="TreeGrafter"/>
</dbReference>
<keyword evidence="5" id="KW-0636">Prenylation</keyword>
<dbReference type="OMA" id="FKSIEQQ"/>
<keyword evidence="9" id="KW-1185">Reference proteome</keyword>
<dbReference type="PANTHER" id="PTHR47981">
    <property type="entry name" value="RAB FAMILY"/>
    <property type="match status" value="1"/>
</dbReference>
<dbReference type="PROSITE" id="PS51419">
    <property type="entry name" value="RAB"/>
    <property type="match status" value="1"/>
</dbReference>
<dbReference type="STRING" id="43151.W5JLB0"/>
<dbReference type="InterPro" id="IPR001806">
    <property type="entry name" value="Small_GTPase"/>
</dbReference>
<protein>
    <recommendedName>
        <fullName evidence="10">Rab32</fullName>
    </recommendedName>
</protein>
<dbReference type="EMBL" id="ADMH02001234">
    <property type="protein sequence ID" value="ETN63559.1"/>
    <property type="molecule type" value="Genomic_DNA"/>
</dbReference>
<evidence type="ECO:0000256" key="1">
    <source>
        <dbReference type="ARBA" id="ARBA00006270"/>
    </source>
</evidence>
<reference evidence="7" key="3">
    <citation type="journal article" date="2013" name="Nucleic Acids Res.">
        <title>The genome of Anopheles darlingi, the main neotropical malaria vector.</title>
        <authorList>
            <person name="Marinotti O."/>
            <person name="Cerqueira G.C."/>
            <person name="de Almeida L.G."/>
            <person name="Ferro M.I."/>
            <person name="Loreto E.L."/>
            <person name="Zaha A."/>
            <person name="Teixeira S.M."/>
            <person name="Wespiser A.R."/>
            <person name="Almeida E Silva A."/>
            <person name="Schlindwein A.D."/>
            <person name="Pacheco A.C."/>
            <person name="Silva A.L."/>
            <person name="Graveley B.R."/>
            <person name="Walenz B.P."/>
            <person name="Lima Bde A."/>
            <person name="Ribeiro C.A."/>
            <person name="Nunes-Silva C.G."/>
            <person name="de Carvalho C.R."/>
            <person name="Soares C.M."/>
            <person name="de Menezes C.B."/>
            <person name="Matiolli C."/>
            <person name="Caffrey D."/>
            <person name="Araujo D.A."/>
            <person name="de Oliveira D.M."/>
            <person name="Golenbock D."/>
            <person name="Grisard E.C."/>
            <person name="Fantinatti-Garboggini F."/>
            <person name="de Carvalho F.M."/>
            <person name="Barcellos F.G."/>
            <person name="Prosdocimi F."/>
            <person name="May G."/>
            <person name="Azevedo Junior G.M."/>
            <person name="Guimaraes G.M."/>
            <person name="Goldman G.H."/>
            <person name="Padilha I.Q."/>
            <person name="Batista Jda S."/>
            <person name="Ferro J.A."/>
            <person name="Ribeiro J.M."/>
            <person name="Fietto J.L."/>
            <person name="Dabbas K.M."/>
            <person name="Cerdeira L."/>
            <person name="Agnez-Lima L.F."/>
            <person name="Brocchi M."/>
            <person name="de Carvalho M.O."/>
            <person name="Teixeira Mde M."/>
            <person name="Diniz Maia Mde M."/>
            <person name="Goldman M.H."/>
            <person name="Cruz Schneider M.P."/>
            <person name="Felipe M.S."/>
            <person name="Hungria M."/>
            <person name="Nicolas M.F."/>
            <person name="Pereira M."/>
            <person name="Montes M.A."/>
            <person name="Cantao M.E."/>
            <person name="Vincentz M."/>
            <person name="Rafael M.S."/>
            <person name="Silverman N."/>
            <person name="Stoco P.H."/>
            <person name="Souza R.C."/>
            <person name="Vicentini R."/>
            <person name="Gazzinelli R.T."/>
            <person name="Neves Rde O."/>
            <person name="Silva R."/>
            <person name="Astolfi-Filho S."/>
            <person name="Maciel T.E."/>
            <person name="Urmenyi T.P."/>
            <person name="Tadei W.P."/>
            <person name="Camargo E.P."/>
            <person name="de Vasconcelos A.T."/>
        </authorList>
    </citation>
    <scope>NUCLEOTIDE SEQUENCE</scope>
</reference>
<dbReference type="SMART" id="SM00175">
    <property type="entry name" value="RAB"/>
    <property type="match status" value="1"/>
</dbReference>
<accession>W5JLB0</accession>
<feature type="region of interest" description="Disordered" evidence="6">
    <location>
        <begin position="260"/>
        <end position="296"/>
    </location>
</feature>
<dbReference type="GO" id="GO:0090385">
    <property type="term" value="P:phagosome-lysosome fusion"/>
    <property type="evidence" value="ECO:0007669"/>
    <property type="project" value="TreeGrafter"/>
</dbReference>
<feature type="compositionally biased region" description="Gly residues" evidence="6">
    <location>
        <begin position="328"/>
        <end position="338"/>
    </location>
</feature>
<reference evidence="7 9" key="1">
    <citation type="journal article" date="2010" name="BMC Genomics">
        <title>Combination of measures distinguishes pre-miRNAs from other stem-loops in the genome of the newly sequenced Anopheles darlingi.</title>
        <authorList>
            <person name="Mendes N.D."/>
            <person name="Freitas A.T."/>
            <person name="Vasconcelos A.T."/>
            <person name="Sagot M.F."/>
        </authorList>
    </citation>
    <scope>NUCLEOTIDE SEQUENCE</scope>
</reference>
<evidence type="ECO:0000256" key="2">
    <source>
        <dbReference type="ARBA" id="ARBA00022741"/>
    </source>
</evidence>
<dbReference type="SMART" id="SM00176">
    <property type="entry name" value="RAN"/>
    <property type="match status" value="1"/>
</dbReference>
<evidence type="ECO:0000256" key="3">
    <source>
        <dbReference type="ARBA" id="ARBA00023134"/>
    </source>
</evidence>
<feature type="compositionally biased region" description="Pro residues" evidence="6">
    <location>
        <begin position="99"/>
        <end position="115"/>
    </location>
</feature>
<dbReference type="PRINTS" id="PR00449">
    <property type="entry name" value="RASTRNSFRMNG"/>
</dbReference>
<dbReference type="eggNOG" id="KOG4423">
    <property type="taxonomic scope" value="Eukaryota"/>
</dbReference>
<dbReference type="AlphaFoldDB" id="W5JLB0"/>
<dbReference type="GO" id="GO:0003924">
    <property type="term" value="F:GTPase activity"/>
    <property type="evidence" value="ECO:0007669"/>
    <property type="project" value="InterPro"/>
</dbReference>
<feature type="compositionally biased region" description="Gly residues" evidence="6">
    <location>
        <begin position="686"/>
        <end position="707"/>
    </location>
</feature>
<dbReference type="SMART" id="SM00174">
    <property type="entry name" value="RHO"/>
    <property type="match status" value="1"/>
</dbReference>
<evidence type="ECO:0008006" key="10">
    <source>
        <dbReference type="Google" id="ProtNLM"/>
    </source>
</evidence>
<dbReference type="GO" id="GO:0045335">
    <property type="term" value="C:phagocytic vesicle"/>
    <property type="evidence" value="ECO:0007669"/>
    <property type="project" value="TreeGrafter"/>
</dbReference>
<dbReference type="EnsemblMetazoa" id="ADAC004728-RA">
    <property type="protein sequence ID" value="ADAC004728-PA"/>
    <property type="gene ID" value="ADAC004728"/>
</dbReference>
<dbReference type="PROSITE" id="PS51417">
    <property type="entry name" value="ARF"/>
    <property type="match status" value="1"/>
</dbReference>
<feature type="compositionally biased region" description="Basic and acidic residues" evidence="6">
    <location>
        <begin position="151"/>
        <end position="163"/>
    </location>
</feature>
<feature type="region of interest" description="Disordered" evidence="6">
    <location>
        <begin position="730"/>
        <end position="755"/>
    </location>
</feature>
<evidence type="ECO:0000256" key="4">
    <source>
        <dbReference type="ARBA" id="ARBA00023288"/>
    </source>
</evidence>
<dbReference type="FunFam" id="3.40.50.300:FF:000222">
    <property type="entry name" value="RAB32, member RAS oncogene family"/>
    <property type="match status" value="1"/>
</dbReference>
<feature type="region of interest" description="Disordered" evidence="6">
    <location>
        <begin position="1"/>
        <end position="231"/>
    </location>
</feature>
<feature type="compositionally biased region" description="Polar residues" evidence="6">
    <location>
        <begin position="556"/>
        <end position="568"/>
    </location>
</feature>
<dbReference type="InterPro" id="IPR030697">
    <property type="entry name" value="Rab29/Rab38/Rab32"/>
</dbReference>
<dbReference type="PROSITE" id="PS51421">
    <property type="entry name" value="RAS"/>
    <property type="match status" value="1"/>
</dbReference>
<dbReference type="GO" id="GO:0005770">
    <property type="term" value="C:late endosome"/>
    <property type="evidence" value="ECO:0007669"/>
    <property type="project" value="TreeGrafter"/>
</dbReference>
<evidence type="ECO:0000256" key="5">
    <source>
        <dbReference type="ARBA" id="ARBA00023289"/>
    </source>
</evidence>
<dbReference type="Proteomes" id="UP000000673">
    <property type="component" value="Unassembled WGS sequence"/>
</dbReference>
<dbReference type="Pfam" id="PF00071">
    <property type="entry name" value="Ras"/>
    <property type="match status" value="1"/>
</dbReference>
<dbReference type="GO" id="GO:0005764">
    <property type="term" value="C:lysosome"/>
    <property type="evidence" value="ECO:0007669"/>
    <property type="project" value="TreeGrafter"/>
</dbReference>
<feature type="region of interest" description="Disordered" evidence="6">
    <location>
        <begin position="323"/>
        <end position="345"/>
    </location>
</feature>
<dbReference type="HOGENOM" id="CLU_335005_0_0_1"/>
<evidence type="ECO:0000313" key="9">
    <source>
        <dbReference type="Proteomes" id="UP000000673"/>
    </source>
</evidence>
<dbReference type="NCBIfam" id="TIGR00231">
    <property type="entry name" value="small_GTP"/>
    <property type="match status" value="1"/>
</dbReference>
<keyword evidence="4" id="KW-0449">Lipoprotein</keyword>
<dbReference type="InterPro" id="IPR005225">
    <property type="entry name" value="Small_GTP-bd"/>
</dbReference>
<proteinExistence type="inferred from homology"/>
<gene>
    <name evidence="7" type="ORF">AND_004728</name>
</gene>
<reference evidence="8" key="4">
    <citation type="submission" date="2015-06" db="UniProtKB">
        <authorList>
            <consortium name="EnsemblMetazoa"/>
        </authorList>
    </citation>
    <scope>IDENTIFICATION</scope>
</reference>
<dbReference type="GO" id="GO:0005525">
    <property type="term" value="F:GTP binding"/>
    <property type="evidence" value="ECO:0007669"/>
    <property type="project" value="UniProtKB-KW"/>
</dbReference>
<sequence length="1004" mass="105610">MEQQRKSRSTLERGESTAEDSPVEFVTVADSDASAPGTPEKKPKKKRGLSFKKLRSNAQKLIPGVRRGSSSSSKKSSETTSSSVADGESVSIDRNMDTPSPPPPASPTPSAPSPEPTRDESVVKSTESLPAIKEDPREALAAAAAANTGARSDEDMLATEEKQRQKKTRKPSRAASFMKKLAGRGKSAKVAPNSPTAAQAPRPSPGDEGDGLSAGTLETPLSIKRQTPEGAILNAATSDAELYSDDGTSVDPPPLAIRELEAEPRPLLLRRTGTPLSGDEGGAGVGGSTDIEFYDDDDEGTATAIETSNGRLLRVRRRDENDDVVGGRRAGGGGGGGRVLTTDLDGKSNQNEALSLSAKPISPFVRTSLQSLSATAPTTTTTTTTMIVDDGGGRPASLTVTKESFGVEQPTVTIRTQEQQQKQDRLSSLLSGDYIAEINKFSIENIAPPPPVPSPRTSLSIRERFFQSALPPPPPPVQAPSSPAVGDEENEDFMRKSKGGAGAAAAAGRSKGSGKGSSGGSNAPVAAATATSVEPAGGGSTSVTVRTQEAAKPYQLGNSLKNPNNSGFKSVEPATRVSSAGGLQEPQQEQQRPEQEQQQPEPEQIRAGDGADEAEPTVGDGDGDPQPQIVFDIGTQVRPDRTSSNLVIGGSGSTLTVPPIRLPVTVDGDSSSAPLSGTYASIGTEGSIGAGSVGGGGSGSGGAGGGLSSYDDSSLRRRIAYVEQPTFYTPEEEELLTGKRPSLSSSGGPFETSAEYSLESEDYLESKMSPHGDLLIGGDRADQSANMAASPAEKREHLYKILVIGELGTGKTSFIKRYVHQFFSQNYRATIGVDFALKVLNWDQNTIIRLQLWDIAGQERFGNMTRVYYKEAVGAFIVFDVTRSATFDAVIKWKQDLDSKVQLPDGKPIPCILLANKSDQQKQGIVTTPAKLDEYVKEHGFAGWFETSAKENVNIEEAAKSLVNKILMNDKMLNTGEIVDSERFALAGGGGGKADINPKKSCAC</sequence>
<organism evidence="7">
    <name type="scientific">Anopheles darlingi</name>
    <name type="common">Mosquito</name>
    <dbReference type="NCBI Taxonomy" id="43151"/>
    <lineage>
        <taxon>Eukaryota</taxon>
        <taxon>Metazoa</taxon>
        <taxon>Ecdysozoa</taxon>
        <taxon>Arthropoda</taxon>
        <taxon>Hexapoda</taxon>
        <taxon>Insecta</taxon>
        <taxon>Pterygota</taxon>
        <taxon>Neoptera</taxon>
        <taxon>Endopterygota</taxon>
        <taxon>Diptera</taxon>
        <taxon>Nematocera</taxon>
        <taxon>Culicoidea</taxon>
        <taxon>Culicidae</taxon>
        <taxon>Anophelinae</taxon>
        <taxon>Anopheles</taxon>
    </lineage>
</organism>
<reference evidence="7" key="2">
    <citation type="submission" date="2010-05" db="EMBL/GenBank/DDBJ databases">
        <authorList>
            <person name="Almeida L.G."/>
            <person name="Nicolas M.F."/>
            <person name="Souza R.C."/>
            <person name="Vasconcelos A.T.R."/>
        </authorList>
    </citation>
    <scope>NUCLEOTIDE SEQUENCE</scope>
</reference>
<feature type="region of interest" description="Disordered" evidence="6">
    <location>
        <begin position="467"/>
        <end position="711"/>
    </location>
</feature>
<dbReference type="GO" id="GO:0005802">
    <property type="term" value="C:trans-Golgi network"/>
    <property type="evidence" value="ECO:0007669"/>
    <property type="project" value="InterPro"/>
</dbReference>
<keyword evidence="2" id="KW-0547">Nucleotide-binding</keyword>
<dbReference type="VEuPathDB" id="VectorBase:ADAC004728"/>
<dbReference type="Gene3D" id="3.40.50.300">
    <property type="entry name" value="P-loop containing nucleotide triphosphate hydrolases"/>
    <property type="match status" value="1"/>
</dbReference>
<dbReference type="PANTHER" id="PTHR47981:SF39">
    <property type="entry name" value="RAS-RELATED PROTEIN RAB"/>
    <property type="match status" value="1"/>
</dbReference>
<evidence type="ECO:0000256" key="6">
    <source>
        <dbReference type="SAM" id="MobiDB-lite"/>
    </source>
</evidence>
<feature type="compositionally biased region" description="Low complexity" evidence="6">
    <location>
        <begin position="69"/>
        <end position="83"/>
    </location>
</feature>
<feature type="compositionally biased region" description="Basic residues" evidence="6">
    <location>
        <begin position="42"/>
        <end position="55"/>
    </location>
</feature>
<dbReference type="SMART" id="SM00173">
    <property type="entry name" value="RAS"/>
    <property type="match status" value="1"/>
</dbReference>
<dbReference type="VEuPathDB" id="VectorBase:ADAR2_007023"/>
<feature type="compositionally biased region" description="Low complexity" evidence="6">
    <location>
        <begin position="265"/>
        <end position="278"/>
    </location>
</feature>
<keyword evidence="3" id="KW-0342">GTP-binding</keyword>
<dbReference type="SUPFAM" id="SSF52540">
    <property type="entry name" value="P-loop containing nucleoside triphosphate hydrolases"/>
    <property type="match status" value="1"/>
</dbReference>
<comment type="similarity">
    <text evidence="1">Belongs to the small GTPase superfamily. Rab family.</text>
</comment>
<feature type="compositionally biased region" description="Low complexity" evidence="6">
    <location>
        <begin position="584"/>
        <end position="602"/>
    </location>
</feature>
<evidence type="ECO:0000313" key="7">
    <source>
        <dbReference type="EMBL" id="ETN63559.1"/>
    </source>
</evidence>